<dbReference type="Gene3D" id="2.40.128.130">
    <property type="entry name" value="Autotransporter beta-domain"/>
    <property type="match status" value="1"/>
</dbReference>
<feature type="signal peptide" evidence="1">
    <location>
        <begin position="1"/>
        <end position="31"/>
    </location>
</feature>
<reference evidence="3 4" key="1">
    <citation type="submission" date="2014-05" db="EMBL/GenBank/DDBJ databases">
        <title>ATOL: Assembling a taxonomically balanced genome-scale reconstruction of the evolutionary history of the Enterobacteriaceae.</title>
        <authorList>
            <person name="Plunkett G.III."/>
            <person name="Neeno-Eckwall E.C."/>
            <person name="Glasner J.D."/>
            <person name="Perna N.T."/>
        </authorList>
    </citation>
    <scope>NUCLEOTIDE SEQUENCE [LARGE SCALE GENOMIC DNA]</scope>
    <source>
        <strain evidence="3 4">ATCC 33320</strain>
    </source>
</reference>
<dbReference type="eggNOG" id="COG5571">
    <property type="taxonomic scope" value="Bacteria"/>
</dbReference>
<gene>
    <name evidence="3" type="ORF">GBAG_4099</name>
</gene>
<feature type="domain" description="Autotransporter" evidence="2">
    <location>
        <begin position="82"/>
        <end position="215"/>
    </location>
</feature>
<evidence type="ECO:0000313" key="3">
    <source>
        <dbReference type="EMBL" id="KFC76859.1"/>
    </source>
</evidence>
<evidence type="ECO:0000259" key="2">
    <source>
        <dbReference type="Pfam" id="PF03797"/>
    </source>
</evidence>
<protein>
    <submittedName>
        <fullName evidence="3">Putative lipase</fullName>
    </submittedName>
</protein>
<dbReference type="RefSeq" id="WP_034499715.1">
    <property type="nucleotide sequence ID" value="NZ_JMPI01000073.1"/>
</dbReference>
<dbReference type="Pfam" id="PF03797">
    <property type="entry name" value="Autotransporter"/>
    <property type="match status" value="1"/>
</dbReference>
<dbReference type="EMBL" id="JMPI01000073">
    <property type="protein sequence ID" value="KFC76859.1"/>
    <property type="molecule type" value="Genomic_DNA"/>
</dbReference>
<keyword evidence="1" id="KW-0732">Signal</keyword>
<comment type="caution">
    <text evidence="3">The sequence shown here is derived from an EMBL/GenBank/DDBJ whole genome shotgun (WGS) entry which is preliminary data.</text>
</comment>
<dbReference type="SUPFAM" id="SSF103515">
    <property type="entry name" value="Autotransporter"/>
    <property type="match status" value="1"/>
</dbReference>
<dbReference type="InterPro" id="IPR036709">
    <property type="entry name" value="Autotransporte_beta_dom_sf"/>
</dbReference>
<evidence type="ECO:0000313" key="4">
    <source>
        <dbReference type="Proteomes" id="UP000028653"/>
    </source>
</evidence>
<organism evidence="3 4">
    <name type="scientific">Buttiauxella agrestis ATCC 33320</name>
    <dbReference type="NCBI Taxonomy" id="1006004"/>
    <lineage>
        <taxon>Bacteria</taxon>
        <taxon>Pseudomonadati</taxon>
        <taxon>Pseudomonadota</taxon>
        <taxon>Gammaproteobacteria</taxon>
        <taxon>Enterobacterales</taxon>
        <taxon>Enterobacteriaceae</taxon>
        <taxon>Buttiauxella</taxon>
    </lineage>
</organism>
<proteinExistence type="predicted"/>
<dbReference type="STRING" id="1006004.GBAG_4099"/>
<name>A0A085FZG4_9ENTR</name>
<feature type="chain" id="PRO_5001790711" evidence="1">
    <location>
        <begin position="32"/>
        <end position="238"/>
    </location>
</feature>
<sequence length="238" mass="26223">MNKNFKRSGRRVTFSTVLVLCCLPYATNVFAWQQEYVAEETSGEAQDRYTWDSNHQPSYNDILAERINSSFTSQNQEGLMLVSGNDSVNADSSHLGIGWNISLPGKITTGPTAKYRWDGSSTGIYNEYGDSAVAAQFTDQLWHASVSTVGWRVDSSVGYLRPWAQLSYNHQYGENQWKAQSGMRSNVANGQDASWMDVTVGADMPIGKNMAAFASMSQAEGLATGEAYIYNVGVSARF</sequence>
<keyword evidence="4" id="KW-1185">Reference proteome</keyword>
<dbReference type="OrthoDB" id="5292073at2"/>
<dbReference type="AlphaFoldDB" id="A0A085FZG4"/>
<accession>A0A085FZG4</accession>
<dbReference type="Proteomes" id="UP000028653">
    <property type="component" value="Unassembled WGS sequence"/>
</dbReference>
<dbReference type="InterPro" id="IPR005546">
    <property type="entry name" value="Autotransporte_beta"/>
</dbReference>
<evidence type="ECO:0000256" key="1">
    <source>
        <dbReference type="SAM" id="SignalP"/>
    </source>
</evidence>